<accession>A0AA41TA00</accession>
<keyword evidence="7" id="KW-0812">Transmembrane</keyword>
<evidence type="ECO:0000256" key="10">
    <source>
        <dbReference type="ARBA" id="ARBA00022968"/>
    </source>
</evidence>
<evidence type="ECO:0000256" key="2">
    <source>
        <dbReference type="ARBA" id="ARBA00004323"/>
    </source>
</evidence>
<keyword evidence="13" id="KW-0472">Membrane</keyword>
<feature type="domain" description="Ricin B lectin" evidence="22">
    <location>
        <begin position="631"/>
        <end position="756"/>
    </location>
</feature>
<name>A0AA41TA00_SCICA</name>
<dbReference type="GO" id="GO:0006493">
    <property type="term" value="P:protein O-linked glycosylation"/>
    <property type="evidence" value="ECO:0007669"/>
    <property type="project" value="TreeGrafter"/>
</dbReference>
<dbReference type="Gene3D" id="2.80.10.50">
    <property type="match status" value="1"/>
</dbReference>
<organism evidence="23 24">
    <name type="scientific">Sciurus carolinensis</name>
    <name type="common">Eastern gray squirrel</name>
    <dbReference type="NCBI Taxonomy" id="30640"/>
    <lineage>
        <taxon>Eukaryota</taxon>
        <taxon>Metazoa</taxon>
        <taxon>Chordata</taxon>
        <taxon>Craniata</taxon>
        <taxon>Vertebrata</taxon>
        <taxon>Euteleostomi</taxon>
        <taxon>Mammalia</taxon>
        <taxon>Eutheria</taxon>
        <taxon>Euarchontoglires</taxon>
        <taxon>Glires</taxon>
        <taxon>Rodentia</taxon>
        <taxon>Sciuromorpha</taxon>
        <taxon>Sciuridae</taxon>
        <taxon>Sciurinae</taxon>
        <taxon>Sciurini</taxon>
        <taxon>Sciurus</taxon>
    </lineage>
</organism>
<evidence type="ECO:0000256" key="12">
    <source>
        <dbReference type="ARBA" id="ARBA00023034"/>
    </source>
</evidence>
<evidence type="ECO:0000256" key="18">
    <source>
        <dbReference type="ARBA" id="ARBA00052209"/>
    </source>
</evidence>
<dbReference type="InterPro" id="IPR000772">
    <property type="entry name" value="Ricin_B_lectin"/>
</dbReference>
<keyword evidence="5 20" id="KW-0328">Glycosyltransferase</keyword>
<dbReference type="FunFam" id="2.80.10.50:FF:000058">
    <property type="entry name" value="Polypeptide N-acetylgalactosaminyltransferase"/>
    <property type="match status" value="1"/>
</dbReference>
<evidence type="ECO:0000256" key="1">
    <source>
        <dbReference type="ARBA" id="ARBA00001936"/>
    </source>
</evidence>
<dbReference type="GO" id="GO:0046872">
    <property type="term" value="F:metal ion binding"/>
    <property type="evidence" value="ECO:0007669"/>
    <property type="project" value="UniProtKB-KW"/>
</dbReference>
<dbReference type="EMBL" id="JAATJV010429800">
    <property type="protein sequence ID" value="MBZ3889230.1"/>
    <property type="molecule type" value="Genomic_DNA"/>
</dbReference>
<dbReference type="Pfam" id="PF00535">
    <property type="entry name" value="Glycos_transf_2"/>
    <property type="match status" value="2"/>
</dbReference>
<evidence type="ECO:0000256" key="15">
    <source>
        <dbReference type="ARBA" id="ARBA00023180"/>
    </source>
</evidence>
<dbReference type="PROSITE" id="PS50231">
    <property type="entry name" value="RICIN_B_LECTIN"/>
    <property type="match status" value="1"/>
</dbReference>
<dbReference type="FunFam" id="3.90.550.10:FF:000081">
    <property type="entry name" value="Polypeptide N-acetylgalactosaminyltransferase"/>
    <property type="match status" value="1"/>
</dbReference>
<comment type="function">
    <text evidence="19">Catalyzes the initial reaction in O-linked oligosaccharide biosynthesis, the transfer of an N-acetyl-D-galactosamine residue to a serine or threonine residue on the protein receptor. Although it displays a much weaker activity toward all substrates tested compared to GALNT2, it is able to transfer up to seven GalNAc residues to the Muc5AC peptide, suggesting that it can fill vicinal Thr/Ser residues in cooperation with other GALNT proteins. Prefers Muc1a as substrate.</text>
</comment>
<dbReference type="GO" id="GO:0030246">
    <property type="term" value="F:carbohydrate binding"/>
    <property type="evidence" value="ECO:0007669"/>
    <property type="project" value="UniProtKB-KW"/>
</dbReference>
<dbReference type="GO" id="GO:0004653">
    <property type="term" value="F:polypeptide N-acetylgalactosaminyltransferase activity"/>
    <property type="evidence" value="ECO:0007669"/>
    <property type="project" value="UniProtKB-EC"/>
</dbReference>
<dbReference type="InterPro" id="IPR029044">
    <property type="entry name" value="Nucleotide-diphossugar_trans"/>
</dbReference>
<comment type="subcellular location">
    <subcellularLocation>
        <location evidence="2 20">Golgi apparatus membrane</location>
        <topology evidence="2 20">Single-pass type II membrane protein</topology>
    </subcellularLocation>
</comment>
<evidence type="ECO:0000256" key="5">
    <source>
        <dbReference type="ARBA" id="ARBA00022676"/>
    </source>
</evidence>
<feature type="region of interest" description="Disordered" evidence="21">
    <location>
        <begin position="102"/>
        <end position="154"/>
    </location>
</feature>
<dbReference type="Gene3D" id="3.90.550.10">
    <property type="entry name" value="Spore Coat Polysaccharide Biosynthesis Protein SpsA, Chain A"/>
    <property type="match status" value="2"/>
</dbReference>
<keyword evidence="14 20" id="KW-1015">Disulfide bond</keyword>
<comment type="pathway">
    <text evidence="3 20">Protein modification; protein glycosylation.</text>
</comment>
<dbReference type="CDD" id="cd02510">
    <property type="entry name" value="pp-GalNAc-T"/>
    <property type="match status" value="1"/>
</dbReference>
<dbReference type="AlphaFoldDB" id="A0AA41TA00"/>
<dbReference type="PANTHER" id="PTHR11675">
    <property type="entry name" value="N-ACETYLGALACTOSAMINYLTRANSFERASE"/>
    <property type="match status" value="1"/>
</dbReference>
<evidence type="ECO:0000256" key="3">
    <source>
        <dbReference type="ARBA" id="ARBA00004922"/>
    </source>
</evidence>
<dbReference type="GO" id="GO:0000139">
    <property type="term" value="C:Golgi membrane"/>
    <property type="evidence" value="ECO:0007669"/>
    <property type="project" value="UniProtKB-SubCell"/>
</dbReference>
<keyword evidence="12 20" id="KW-0333">Golgi apparatus</keyword>
<evidence type="ECO:0000256" key="19">
    <source>
        <dbReference type="ARBA" id="ARBA00054349"/>
    </source>
</evidence>
<comment type="caution">
    <text evidence="23">The sequence shown here is derived from an EMBL/GenBank/DDBJ whole genome shotgun (WGS) entry which is preliminary data.</text>
</comment>
<dbReference type="Pfam" id="PF00652">
    <property type="entry name" value="Ricin_B_lectin"/>
    <property type="match status" value="1"/>
</dbReference>
<comment type="catalytic activity">
    <reaction evidence="18">
        <text>L-seryl-[protein] + UDP-N-acetyl-alpha-D-galactosamine = a 3-O-[N-acetyl-alpha-D-galactosaminyl]-L-seryl-[protein] + UDP + H(+)</text>
        <dbReference type="Rhea" id="RHEA:23956"/>
        <dbReference type="Rhea" id="RHEA-COMP:9863"/>
        <dbReference type="Rhea" id="RHEA-COMP:12788"/>
        <dbReference type="ChEBI" id="CHEBI:15378"/>
        <dbReference type="ChEBI" id="CHEBI:29999"/>
        <dbReference type="ChEBI" id="CHEBI:53604"/>
        <dbReference type="ChEBI" id="CHEBI:58223"/>
        <dbReference type="ChEBI" id="CHEBI:67138"/>
        <dbReference type="EC" id="2.4.1.41"/>
    </reaction>
</comment>
<dbReference type="InterPro" id="IPR035992">
    <property type="entry name" value="Ricin_B-like_lectins"/>
</dbReference>
<evidence type="ECO:0000313" key="24">
    <source>
        <dbReference type="Proteomes" id="UP001166674"/>
    </source>
</evidence>
<keyword evidence="11" id="KW-1133">Transmembrane helix</keyword>
<keyword evidence="9 20" id="KW-0430">Lectin</keyword>
<keyword evidence="16 20" id="KW-0464">Manganese</keyword>
<reference evidence="23" key="1">
    <citation type="submission" date="2020-03" db="EMBL/GenBank/DDBJ databases">
        <title>Studies in the Genomics of Life Span.</title>
        <authorList>
            <person name="Glass D."/>
        </authorList>
    </citation>
    <scope>NUCLEOTIDE SEQUENCE</scope>
    <source>
        <strain evidence="23">SUZIE</strain>
        <tissue evidence="23">Muscle</tissue>
    </source>
</reference>
<evidence type="ECO:0000256" key="21">
    <source>
        <dbReference type="SAM" id="MobiDB-lite"/>
    </source>
</evidence>
<evidence type="ECO:0000256" key="4">
    <source>
        <dbReference type="ARBA" id="ARBA00005680"/>
    </source>
</evidence>
<comment type="similarity">
    <text evidence="4 20">Belongs to the glycosyltransferase 2 family. GalNAc-T subfamily.</text>
</comment>
<evidence type="ECO:0000256" key="11">
    <source>
        <dbReference type="ARBA" id="ARBA00022989"/>
    </source>
</evidence>
<evidence type="ECO:0000256" key="14">
    <source>
        <dbReference type="ARBA" id="ARBA00023157"/>
    </source>
</evidence>
<dbReference type="EC" id="2.4.1.-" evidence="20"/>
<keyword evidence="15" id="KW-0325">Glycoprotein</keyword>
<dbReference type="PROSITE" id="PS51257">
    <property type="entry name" value="PROKAR_LIPOPROTEIN"/>
    <property type="match status" value="1"/>
</dbReference>
<evidence type="ECO:0000256" key="16">
    <source>
        <dbReference type="ARBA" id="ARBA00023211"/>
    </source>
</evidence>
<evidence type="ECO:0000259" key="22">
    <source>
        <dbReference type="SMART" id="SM00458"/>
    </source>
</evidence>
<keyword evidence="24" id="KW-1185">Reference proteome</keyword>
<dbReference type="InterPro" id="IPR045885">
    <property type="entry name" value="GalNAc-T"/>
</dbReference>
<feature type="compositionally biased region" description="Basic and acidic residues" evidence="21">
    <location>
        <begin position="125"/>
        <end position="137"/>
    </location>
</feature>
<dbReference type="InterPro" id="IPR001173">
    <property type="entry name" value="Glyco_trans_2-like"/>
</dbReference>
<gene>
    <name evidence="23" type="ORF">SUZIE_201785</name>
</gene>
<dbReference type="SUPFAM" id="SSF50370">
    <property type="entry name" value="Ricin B-like lectins"/>
    <property type="match status" value="1"/>
</dbReference>
<keyword evidence="10" id="KW-0735">Signal-anchor</keyword>
<evidence type="ECO:0000256" key="13">
    <source>
        <dbReference type="ARBA" id="ARBA00023136"/>
    </source>
</evidence>
<keyword evidence="8" id="KW-0479">Metal-binding</keyword>
<sequence>MLLKKRYRHGPCRLQFLLLFLMLGCVLMMVAMLHPPLHTGHQAVTAQANKHTPESGYRLDFGESQEWVLEAEDEGEEYGILEGLPPFISLREDQLLVAVASPRARRNQSQGRRGGSYRLIKHLSKRQDEEAPERDWGAEEDGEVSEEKEMTPLSLDSHGLNEALSARLPLHRALPEVRHPLCLQQHPEESLPTASVILCFHDEAWSTLLRTIHSILDTAPRAFLKEIILVDDLSQQEQLKSALSEYVAKLEGVKLLRSNKRLGAIRARMLGATRATGDVLVFMDAHCECHPGWLEPLLSRIAGDRCLQQHPEESLPTASVILCFHDEAWSTLLRTIHSILDTAPRAFLKEIILVDDLSQQEQLKSALSEYVAKLEGVKLLRSNKRLGAIRARMLGATRATGDVLVFMDAHCECHPGWLEPLLSRIAGDRSRVVSPVIDVIDWKTFQYYPSKELQRGVLDWKLDFHWEPLPEHERKALQSPISPIRSPVVPGEVVAVDRHYFQNTGAYDPLMSLRGGENLEMSFKAWLCGGSIEILPCSRVGHVYRNQDIHSSLDQEAILWNKVRLAEIWLGTFKETFYRNSPEAFVLSKAEKPDGTERMQLQRRLGCRTFHWFLANIYPELYPSERRPRFSGKLHNTGFGFCADCRAEGDILGCPMRLAPCSDSQQQQQLEHTSRKEIRLGSPQHLCFDVRREQVILQNCTEDGPAIHQQHWDFQENGMIVHILSGKCMEAVVQQDNKDLYLRQCDGKVSQLWRFDRVHPVGER</sequence>
<evidence type="ECO:0000313" key="23">
    <source>
        <dbReference type="EMBL" id="MBZ3889230.1"/>
    </source>
</evidence>
<keyword evidence="6 20" id="KW-0808">Transferase</keyword>
<evidence type="ECO:0000256" key="6">
    <source>
        <dbReference type="ARBA" id="ARBA00022679"/>
    </source>
</evidence>
<evidence type="ECO:0000256" key="17">
    <source>
        <dbReference type="ARBA" id="ARBA00050905"/>
    </source>
</evidence>
<evidence type="ECO:0000256" key="20">
    <source>
        <dbReference type="RuleBase" id="RU361242"/>
    </source>
</evidence>
<dbReference type="SUPFAM" id="SSF53448">
    <property type="entry name" value="Nucleotide-diphospho-sugar transferases"/>
    <property type="match status" value="2"/>
</dbReference>
<dbReference type="PANTHER" id="PTHR11675:SF36">
    <property type="entry name" value="POLYPEPTIDE N-ACETYLGALACTOSAMINYLTRANSFERASE 15"/>
    <property type="match status" value="1"/>
</dbReference>
<dbReference type="CDD" id="cd23442">
    <property type="entry name" value="beta-trefoil_Ricin_GALNT15"/>
    <property type="match status" value="1"/>
</dbReference>
<comment type="cofactor">
    <cofactor evidence="1 20">
        <name>Mn(2+)</name>
        <dbReference type="ChEBI" id="CHEBI:29035"/>
    </cofactor>
</comment>
<comment type="catalytic activity">
    <reaction evidence="17">
        <text>L-threonyl-[protein] + UDP-N-acetyl-alpha-D-galactosamine = a 3-O-[N-acetyl-alpha-D-galactosaminyl]-L-threonyl-[protein] + UDP + H(+)</text>
        <dbReference type="Rhea" id="RHEA:52424"/>
        <dbReference type="Rhea" id="RHEA-COMP:11060"/>
        <dbReference type="Rhea" id="RHEA-COMP:11689"/>
        <dbReference type="ChEBI" id="CHEBI:15378"/>
        <dbReference type="ChEBI" id="CHEBI:30013"/>
        <dbReference type="ChEBI" id="CHEBI:58223"/>
        <dbReference type="ChEBI" id="CHEBI:67138"/>
        <dbReference type="ChEBI" id="CHEBI:87075"/>
        <dbReference type="EC" id="2.4.1.41"/>
    </reaction>
</comment>
<evidence type="ECO:0000256" key="7">
    <source>
        <dbReference type="ARBA" id="ARBA00022692"/>
    </source>
</evidence>
<evidence type="ECO:0000256" key="9">
    <source>
        <dbReference type="ARBA" id="ARBA00022734"/>
    </source>
</evidence>
<proteinExistence type="inferred from homology"/>
<dbReference type="Proteomes" id="UP001166674">
    <property type="component" value="Unassembled WGS sequence"/>
</dbReference>
<protein>
    <recommendedName>
        <fullName evidence="20">Polypeptide N-acetylgalactosaminyltransferase</fullName>
        <ecNumber evidence="20">2.4.1.-</ecNumber>
    </recommendedName>
    <alternativeName>
        <fullName evidence="20">Protein-UDP acetylgalactosaminyltransferase</fullName>
    </alternativeName>
</protein>
<dbReference type="CDD" id="cd00761">
    <property type="entry name" value="Glyco_tranf_GTA_type"/>
    <property type="match status" value="1"/>
</dbReference>
<evidence type="ECO:0000256" key="8">
    <source>
        <dbReference type="ARBA" id="ARBA00022723"/>
    </source>
</evidence>
<dbReference type="SMART" id="SM00458">
    <property type="entry name" value="RICIN"/>
    <property type="match status" value="1"/>
</dbReference>